<keyword evidence="4" id="KW-1185">Reference proteome</keyword>
<dbReference type="GO" id="GO:0005634">
    <property type="term" value="C:nucleus"/>
    <property type="evidence" value="ECO:0007669"/>
    <property type="project" value="InterPro"/>
</dbReference>
<protein>
    <recommendedName>
        <fullName evidence="5">Protein CYCLOPS</fullName>
    </recommendedName>
</protein>
<dbReference type="InterPro" id="IPR040036">
    <property type="entry name" value="CYCLOPS"/>
</dbReference>
<sequence length="520" mass="58064">MEGRGYSEFYRNTSEEMFIKTMMESSIGMPAPTMEMLGFKNFSQNFRTDSEELFKSWLTNGENNGCHSSSIMHRSRQAPRRISTELAGLTNQHGGVNHKKQNDDIILPQTSSIAADSSNDLNSTRNGVDKGLQASNLFLAKAWFHSSQPMTRSRSSELRRRYVALQNSQTSLGIEAMCDISASGVSNLNQEHPDANGFTNMPMTEIPNQISTFMSPSNSSSSNFNNPQLGTADKISSVVSMLKGTLERKKLGKHIQRETVEDSSFGYYGTEEVFGNISNQGQGIHIYGTQGAFHDVSTVEVKDNDVLQAIDETFGINLEGFMAPMNPALMSTISREPSQSESSAAAPVVSNGFDLCDDPCITAQAPSVSESSMKQQWTTKRSPEDCSRVKDIRERIYEDFKDDQKKGGLIRFGSVTSAGSVEKGDPTKKRRVERSRKMAEAKERSSTPVVPSDMQSILKRCENLEKEVRSLKLNLSFMNRKDSEQTKQIEELQKQNQDLIEEKERLLEEIERILAEMAKL</sequence>
<evidence type="ECO:0008006" key="5">
    <source>
        <dbReference type="Google" id="ProtNLM"/>
    </source>
</evidence>
<organism evidence="3 4">
    <name type="scientific">Olea europaea subsp. europaea</name>
    <dbReference type="NCBI Taxonomy" id="158383"/>
    <lineage>
        <taxon>Eukaryota</taxon>
        <taxon>Viridiplantae</taxon>
        <taxon>Streptophyta</taxon>
        <taxon>Embryophyta</taxon>
        <taxon>Tracheophyta</taxon>
        <taxon>Spermatophyta</taxon>
        <taxon>Magnoliopsida</taxon>
        <taxon>eudicotyledons</taxon>
        <taxon>Gunneridae</taxon>
        <taxon>Pentapetalae</taxon>
        <taxon>asterids</taxon>
        <taxon>lamiids</taxon>
        <taxon>Lamiales</taxon>
        <taxon>Oleaceae</taxon>
        <taxon>Oleeae</taxon>
        <taxon>Olea</taxon>
    </lineage>
</organism>
<dbReference type="GO" id="GO:0043565">
    <property type="term" value="F:sequence-specific DNA binding"/>
    <property type="evidence" value="ECO:0007669"/>
    <property type="project" value="InterPro"/>
</dbReference>
<dbReference type="EMBL" id="CACTIH010003613">
    <property type="protein sequence ID" value="CAA2977880.1"/>
    <property type="molecule type" value="Genomic_DNA"/>
</dbReference>
<dbReference type="Proteomes" id="UP000594638">
    <property type="component" value="Unassembled WGS sequence"/>
</dbReference>
<feature type="coiled-coil region" evidence="1">
    <location>
        <begin position="454"/>
        <end position="520"/>
    </location>
</feature>
<keyword evidence="1" id="KW-0175">Coiled coil</keyword>
<dbReference type="PANTHER" id="PTHR36890:SF1">
    <property type="entry name" value="PROTEIN CYCLOPS"/>
    <property type="match status" value="1"/>
</dbReference>
<comment type="caution">
    <text evidence="3">The sequence shown here is derived from an EMBL/GenBank/DDBJ whole genome shotgun (WGS) entry which is preliminary data.</text>
</comment>
<evidence type="ECO:0000256" key="2">
    <source>
        <dbReference type="SAM" id="MobiDB-lite"/>
    </source>
</evidence>
<feature type="region of interest" description="Disordered" evidence="2">
    <location>
        <begin position="417"/>
        <end position="453"/>
    </location>
</feature>
<reference evidence="3 4" key="1">
    <citation type="submission" date="2019-12" db="EMBL/GenBank/DDBJ databases">
        <authorList>
            <person name="Alioto T."/>
            <person name="Alioto T."/>
            <person name="Gomez Garrido J."/>
        </authorList>
    </citation>
    <scope>NUCLEOTIDE SEQUENCE [LARGE SCALE GENOMIC DNA]</scope>
</reference>
<feature type="compositionally biased region" description="Basic and acidic residues" evidence="2">
    <location>
        <begin position="435"/>
        <end position="445"/>
    </location>
</feature>
<accession>A0A8S0RFR8</accession>
<gene>
    <name evidence="3" type="ORF">OLEA9_A059771</name>
</gene>
<evidence type="ECO:0000313" key="3">
    <source>
        <dbReference type="EMBL" id="CAA2977880.1"/>
    </source>
</evidence>
<dbReference type="GO" id="GO:0036377">
    <property type="term" value="P:arbuscular mycorrhizal association"/>
    <property type="evidence" value="ECO:0007669"/>
    <property type="project" value="InterPro"/>
</dbReference>
<dbReference type="Gramene" id="OE9A059771T1">
    <property type="protein sequence ID" value="OE9A059771C1"/>
    <property type="gene ID" value="OE9A059771"/>
</dbReference>
<dbReference type="PANTHER" id="PTHR36890">
    <property type="entry name" value="PROTEIN CYCLOPS"/>
    <property type="match status" value="1"/>
</dbReference>
<evidence type="ECO:0000313" key="4">
    <source>
        <dbReference type="Proteomes" id="UP000594638"/>
    </source>
</evidence>
<name>A0A8S0RFR8_OLEEU</name>
<dbReference type="AlphaFoldDB" id="A0A8S0RFR8"/>
<evidence type="ECO:0000256" key="1">
    <source>
        <dbReference type="SAM" id="Coils"/>
    </source>
</evidence>
<proteinExistence type="predicted"/>
<dbReference type="OrthoDB" id="1737017at2759"/>